<evidence type="ECO:0000256" key="1">
    <source>
        <dbReference type="SAM" id="MobiDB-lite"/>
    </source>
</evidence>
<accession>A0A135RN49</accession>
<keyword evidence="3" id="KW-1185">Reference proteome</keyword>
<evidence type="ECO:0000313" key="3">
    <source>
        <dbReference type="Proteomes" id="UP000070328"/>
    </source>
</evidence>
<proteinExistence type="predicted"/>
<sequence length="215" mass="25299">MESVETDIRKRTQYPEEQSLFLINAWSTLDVTNLLQDDFDKHSGLHFMVVLVRMMNSMLPADDREQQFTLRRNDVNPSMTRKWRNAPQHLKSDSFIRMIERRARNARPSSLVISHDQGLLDRMIWHPERGFQRDATYENDHFDILGEPKDIAETIESMSFKLANDGPETFCYVPRIPMYSCFLYTPDADRSDDDTKKPRSLAMKDERPDAENPKR</sequence>
<reference evidence="2 3" key="1">
    <citation type="submission" date="2014-02" db="EMBL/GenBank/DDBJ databases">
        <title>The genome sequence of Colletotrichum simmondsii CBS122122.</title>
        <authorList>
            <person name="Baroncelli R."/>
            <person name="Thon M.R."/>
        </authorList>
    </citation>
    <scope>NUCLEOTIDE SEQUENCE [LARGE SCALE GENOMIC DNA]</scope>
    <source>
        <strain evidence="2 3">CBS122122</strain>
    </source>
</reference>
<comment type="caution">
    <text evidence="2">The sequence shown here is derived from an EMBL/GenBank/DDBJ whole genome shotgun (WGS) entry which is preliminary data.</text>
</comment>
<protein>
    <submittedName>
        <fullName evidence="2">Uncharacterized protein</fullName>
    </submittedName>
</protein>
<gene>
    <name evidence="2" type="ORF">CSIM01_10830</name>
</gene>
<evidence type="ECO:0000313" key="2">
    <source>
        <dbReference type="EMBL" id="KXH24999.1"/>
    </source>
</evidence>
<feature type="region of interest" description="Disordered" evidence="1">
    <location>
        <begin position="187"/>
        <end position="215"/>
    </location>
</feature>
<organism evidence="2 3">
    <name type="scientific">Colletotrichum simmondsii</name>
    <dbReference type="NCBI Taxonomy" id="703756"/>
    <lineage>
        <taxon>Eukaryota</taxon>
        <taxon>Fungi</taxon>
        <taxon>Dikarya</taxon>
        <taxon>Ascomycota</taxon>
        <taxon>Pezizomycotina</taxon>
        <taxon>Sordariomycetes</taxon>
        <taxon>Hypocreomycetidae</taxon>
        <taxon>Glomerellales</taxon>
        <taxon>Glomerellaceae</taxon>
        <taxon>Colletotrichum</taxon>
        <taxon>Colletotrichum acutatum species complex</taxon>
    </lineage>
</organism>
<dbReference type="Proteomes" id="UP000070328">
    <property type="component" value="Unassembled WGS sequence"/>
</dbReference>
<name>A0A135RN49_9PEZI</name>
<dbReference type="AlphaFoldDB" id="A0A135RN49"/>
<dbReference type="EMBL" id="JFBX01000926">
    <property type="protein sequence ID" value="KXH24999.1"/>
    <property type="molecule type" value="Genomic_DNA"/>
</dbReference>